<dbReference type="AlphaFoldDB" id="A0AAD7WKG9"/>
<organism evidence="1 2">
    <name type="scientific">Aldrovandia affinis</name>
    <dbReference type="NCBI Taxonomy" id="143900"/>
    <lineage>
        <taxon>Eukaryota</taxon>
        <taxon>Metazoa</taxon>
        <taxon>Chordata</taxon>
        <taxon>Craniata</taxon>
        <taxon>Vertebrata</taxon>
        <taxon>Euteleostomi</taxon>
        <taxon>Actinopterygii</taxon>
        <taxon>Neopterygii</taxon>
        <taxon>Teleostei</taxon>
        <taxon>Notacanthiformes</taxon>
        <taxon>Halosauridae</taxon>
        <taxon>Aldrovandia</taxon>
    </lineage>
</organism>
<gene>
    <name evidence="1" type="ORF">AAFF_G00400440</name>
</gene>
<accession>A0AAD7WKG9</accession>
<proteinExistence type="predicted"/>
<sequence length="142" mass="15116">MSWHKMAAMHHPGGCCTSVVVELRFENSNLPRRSGCLAGSVAARAKHRSLSRHRPQTPSQFVAAATWPCGVCISHAVQTQKPRGSLPHIVCPAPPESEATSCDLQPASSALRLRLASALRCQWLGGGVDASRGHTASIMTRG</sequence>
<evidence type="ECO:0000313" key="1">
    <source>
        <dbReference type="EMBL" id="KAJ8400005.1"/>
    </source>
</evidence>
<reference evidence="1" key="1">
    <citation type="journal article" date="2023" name="Science">
        <title>Genome structures resolve the early diversification of teleost fishes.</title>
        <authorList>
            <person name="Parey E."/>
            <person name="Louis A."/>
            <person name="Montfort J."/>
            <person name="Bouchez O."/>
            <person name="Roques C."/>
            <person name="Iampietro C."/>
            <person name="Lluch J."/>
            <person name="Castinel A."/>
            <person name="Donnadieu C."/>
            <person name="Desvignes T."/>
            <person name="Floi Bucao C."/>
            <person name="Jouanno E."/>
            <person name="Wen M."/>
            <person name="Mejri S."/>
            <person name="Dirks R."/>
            <person name="Jansen H."/>
            <person name="Henkel C."/>
            <person name="Chen W.J."/>
            <person name="Zahm M."/>
            <person name="Cabau C."/>
            <person name="Klopp C."/>
            <person name="Thompson A.W."/>
            <person name="Robinson-Rechavi M."/>
            <person name="Braasch I."/>
            <person name="Lecointre G."/>
            <person name="Bobe J."/>
            <person name="Postlethwait J.H."/>
            <person name="Berthelot C."/>
            <person name="Roest Crollius H."/>
            <person name="Guiguen Y."/>
        </authorList>
    </citation>
    <scope>NUCLEOTIDE SEQUENCE</scope>
    <source>
        <strain evidence="1">NC1722</strain>
    </source>
</reference>
<protein>
    <submittedName>
        <fullName evidence="1">Uncharacterized protein</fullName>
    </submittedName>
</protein>
<evidence type="ECO:0000313" key="2">
    <source>
        <dbReference type="Proteomes" id="UP001221898"/>
    </source>
</evidence>
<keyword evidence="2" id="KW-1185">Reference proteome</keyword>
<comment type="caution">
    <text evidence="1">The sequence shown here is derived from an EMBL/GenBank/DDBJ whole genome shotgun (WGS) entry which is preliminary data.</text>
</comment>
<dbReference type="EMBL" id="JAINUG010000079">
    <property type="protein sequence ID" value="KAJ8400005.1"/>
    <property type="molecule type" value="Genomic_DNA"/>
</dbReference>
<dbReference type="Proteomes" id="UP001221898">
    <property type="component" value="Unassembled WGS sequence"/>
</dbReference>
<name>A0AAD7WKG9_9TELE</name>